<dbReference type="InterPro" id="IPR036059">
    <property type="entry name" value="TldD/PmbA_sf"/>
</dbReference>
<dbReference type="Pfam" id="PF19289">
    <property type="entry name" value="PmbA_TldD_3rd"/>
    <property type="match status" value="1"/>
</dbReference>
<evidence type="ECO:0000259" key="2">
    <source>
        <dbReference type="Pfam" id="PF01523"/>
    </source>
</evidence>
<comment type="similarity">
    <text evidence="1">Belongs to the peptidase U62 family.</text>
</comment>
<protein>
    <submittedName>
        <fullName evidence="5">Microcin-processing peptidase 1</fullName>
    </submittedName>
</protein>
<dbReference type="Proteomes" id="UP000295150">
    <property type="component" value="Unassembled WGS sequence"/>
</dbReference>
<dbReference type="Gene3D" id="3.30.2290.10">
    <property type="entry name" value="PmbA/TldD superfamily"/>
    <property type="match status" value="1"/>
</dbReference>
<dbReference type="GO" id="GO:0006508">
    <property type="term" value="P:proteolysis"/>
    <property type="evidence" value="ECO:0007669"/>
    <property type="project" value="InterPro"/>
</dbReference>
<dbReference type="InterPro" id="IPR045569">
    <property type="entry name" value="Metalloprtase-TldD/E_C"/>
</dbReference>
<dbReference type="EMBL" id="SNWH01000004">
    <property type="protein sequence ID" value="TDO12540.1"/>
    <property type="molecule type" value="Genomic_DNA"/>
</dbReference>
<comment type="caution">
    <text evidence="5">The sequence shown here is derived from an EMBL/GenBank/DDBJ whole genome shotgun (WGS) entry which is preliminary data.</text>
</comment>
<feature type="domain" description="Metalloprotease TldD/E N-terminal" evidence="2">
    <location>
        <begin position="33"/>
        <end position="97"/>
    </location>
</feature>
<proteinExistence type="inferred from homology"/>
<dbReference type="GO" id="GO:0005829">
    <property type="term" value="C:cytosol"/>
    <property type="evidence" value="ECO:0007669"/>
    <property type="project" value="TreeGrafter"/>
</dbReference>
<dbReference type="Pfam" id="PF19290">
    <property type="entry name" value="PmbA_TldD_2nd"/>
    <property type="match status" value="1"/>
</dbReference>
<feature type="domain" description="Metalloprotease TldD/E central" evidence="4">
    <location>
        <begin position="125"/>
        <end position="230"/>
    </location>
</feature>
<evidence type="ECO:0000313" key="5">
    <source>
        <dbReference type="EMBL" id="TDO12540.1"/>
    </source>
</evidence>
<dbReference type="InterPro" id="IPR035068">
    <property type="entry name" value="TldD/PmbA_N"/>
</dbReference>
<gene>
    <name evidence="5" type="ORF">DFO68_10452</name>
</gene>
<dbReference type="RefSeq" id="WP_133482496.1">
    <property type="nucleotide sequence ID" value="NZ_SNWH01000004.1"/>
</dbReference>
<evidence type="ECO:0000256" key="1">
    <source>
        <dbReference type="ARBA" id="ARBA00005836"/>
    </source>
</evidence>
<dbReference type="InterPro" id="IPR047657">
    <property type="entry name" value="PmbA"/>
</dbReference>
<dbReference type="OrthoDB" id="9803618at2"/>
<organism evidence="5 6">
    <name type="scientific">Halomonas ventosae</name>
    <dbReference type="NCBI Taxonomy" id="229007"/>
    <lineage>
        <taxon>Bacteria</taxon>
        <taxon>Pseudomonadati</taxon>
        <taxon>Pseudomonadota</taxon>
        <taxon>Gammaproteobacteria</taxon>
        <taxon>Oceanospirillales</taxon>
        <taxon>Halomonadaceae</taxon>
        <taxon>Halomonas</taxon>
    </lineage>
</organism>
<dbReference type="AlphaFoldDB" id="A0A4R6HTK3"/>
<keyword evidence="6" id="KW-1185">Reference proteome</keyword>
<accession>A0A4R6HTK3</accession>
<dbReference type="PANTHER" id="PTHR43421">
    <property type="entry name" value="METALLOPROTEASE PMBA"/>
    <property type="match status" value="1"/>
</dbReference>
<name>A0A4R6HTK3_9GAMM</name>
<reference evidence="5 6" key="1">
    <citation type="submission" date="2019-03" db="EMBL/GenBank/DDBJ databases">
        <title>Freshwater and sediment microbial communities from various areas in North America, analyzing microbe dynamics in response to fracking.</title>
        <authorList>
            <person name="Lamendella R."/>
        </authorList>
    </citation>
    <scope>NUCLEOTIDE SEQUENCE [LARGE SCALE GENOMIC DNA]</scope>
    <source>
        <strain evidence="5 6">1_TX</strain>
    </source>
</reference>
<dbReference type="NCBIfam" id="NF008268">
    <property type="entry name" value="PRK11040.1"/>
    <property type="match status" value="1"/>
</dbReference>
<dbReference type="InterPro" id="IPR002510">
    <property type="entry name" value="Metalloprtase-TldD/E_N"/>
</dbReference>
<evidence type="ECO:0000259" key="3">
    <source>
        <dbReference type="Pfam" id="PF19289"/>
    </source>
</evidence>
<sequence>MTQAFDASAQQTLLESRARMAVELAHRLGADACEVGASVDQGVGVSVREGEVETVELSRDQGIAVTVYVGQRKGSASSSDASETSLRAVVEKAVAIARHTGEDPAAGLADARLMATQLPDLDVHHPWPLTIEEATDLALRCESAGRGMAGIKSSDGASLSSGEGVRVYANSHGFLGSQRGSRHSLSCMLIAEDESGMQRDYDYTSARAPSDLVAAEAVGESAARRTLSRLGARRPATGRMPVLFDPSLASGLIGHLMGAIAGGALYRQASFLCDRLDTPLFPEWFSLGERPMEVGAMASSPFDGDGVQTRDNVFVRDGRLASYMLSAYSARRLGLETTGNAGGARNLRITAPLESREALLSRMGRGVLVTELMGQGVNGVTGDYSRGAAGFWVEEGEVRYPVEEFTIAGNLEAMFRGLLGVGDDTDTRGSIHTGSWLIDEMMVAGG</sequence>
<dbReference type="PANTHER" id="PTHR43421:SF1">
    <property type="entry name" value="METALLOPROTEASE PMBA"/>
    <property type="match status" value="1"/>
</dbReference>
<feature type="domain" description="Metalloprotease TldD/E C-terminal" evidence="3">
    <location>
        <begin position="237"/>
        <end position="445"/>
    </location>
</feature>
<dbReference type="SUPFAM" id="SSF111283">
    <property type="entry name" value="Putative modulator of DNA gyrase, PmbA/TldD"/>
    <property type="match status" value="1"/>
</dbReference>
<evidence type="ECO:0000259" key="4">
    <source>
        <dbReference type="Pfam" id="PF19290"/>
    </source>
</evidence>
<evidence type="ECO:0000313" key="6">
    <source>
        <dbReference type="Proteomes" id="UP000295150"/>
    </source>
</evidence>
<dbReference type="InterPro" id="IPR045570">
    <property type="entry name" value="Metalloprtase-TldD/E_cen_dom"/>
</dbReference>
<dbReference type="GO" id="GO:0008237">
    <property type="term" value="F:metallopeptidase activity"/>
    <property type="evidence" value="ECO:0007669"/>
    <property type="project" value="InterPro"/>
</dbReference>
<dbReference type="Pfam" id="PF01523">
    <property type="entry name" value="PmbA_TldD_1st"/>
    <property type="match status" value="1"/>
</dbReference>